<dbReference type="PANTHER" id="PTHR37829">
    <property type="entry name" value="PHAGE-LIKE ELEMENT PBSX PROTEIN XKDT"/>
    <property type="match status" value="1"/>
</dbReference>
<dbReference type="InterPro" id="IPR058530">
    <property type="entry name" value="Baseplate_J-like_C"/>
</dbReference>
<sequence length="358" mass="37882">MPFSIPTPETILKRLQAVCDVNLPGSDARLRRSPEGVITKMMSMASFEHFGFLEWISKQIHPTTADAEGLKIHLNEWGITEKPAEAASGPVKFTGLSGSVVTAGTILRRGDDLQFSVIADIAILGTEGIGNVAALTPGAESNSAIGVKLSMVSPAPGIQSEATVQDDGSGSGLTGGVDGEDIEEARQRLIERIQQTPQGGADSDYVRWAKEVAGVTRAWPYPNQFGRGTVAVIAVMDNKDGTIVPSAGELASIKAYVESKRPTTADVFVVAPTPKPIDFTININPSSEAVKTAIQNELKAFFKREAVPGQTMYRSRMIEAISLAAGEHHHVLVAPAGNAEQEFGELPVLGAITWGVAG</sequence>
<dbReference type="Proteomes" id="UP000249417">
    <property type="component" value="Unassembled WGS sequence"/>
</dbReference>
<dbReference type="AlphaFoldDB" id="A0A2W5Q0M6"/>
<reference evidence="5 6" key="1">
    <citation type="submission" date="2017-08" db="EMBL/GenBank/DDBJ databases">
        <title>Infants hospitalized years apart are colonized by the same room-sourced microbial strains.</title>
        <authorList>
            <person name="Brooks B."/>
            <person name="Olm M.R."/>
            <person name="Firek B.A."/>
            <person name="Baker R."/>
            <person name="Thomas B.C."/>
            <person name="Morowitz M.J."/>
            <person name="Banfield J.F."/>
        </authorList>
    </citation>
    <scope>NUCLEOTIDE SEQUENCE [LARGE SCALE GENOMIC DNA]</scope>
    <source>
        <strain evidence="5">S2_005_002_R2_29</strain>
    </source>
</reference>
<feature type="domain" description="Baseplate protein J-like barrel" evidence="2">
    <location>
        <begin position="91"/>
        <end position="163"/>
    </location>
</feature>
<protein>
    <submittedName>
        <fullName evidence="5">Baseplate J protein</fullName>
    </submittedName>
</protein>
<evidence type="ECO:0000313" key="6">
    <source>
        <dbReference type="Proteomes" id="UP000249417"/>
    </source>
</evidence>
<dbReference type="Pfam" id="PF26078">
    <property type="entry name" value="Baseplate_J_M"/>
    <property type="match status" value="1"/>
</dbReference>
<proteinExistence type="inferred from homology"/>
<comment type="caution">
    <text evidence="5">The sequence shown here is derived from an EMBL/GenBank/DDBJ whole genome shotgun (WGS) entry which is preliminary data.</text>
</comment>
<evidence type="ECO:0000259" key="4">
    <source>
        <dbReference type="Pfam" id="PF26079"/>
    </source>
</evidence>
<dbReference type="EMBL" id="QFQB01000074">
    <property type="protein sequence ID" value="PZQ44870.1"/>
    <property type="molecule type" value="Genomic_DNA"/>
</dbReference>
<accession>A0A2W5Q0M6</accession>
<dbReference type="Pfam" id="PF26079">
    <property type="entry name" value="Baseplate_J_C"/>
    <property type="match status" value="1"/>
</dbReference>
<dbReference type="InterPro" id="IPR006949">
    <property type="entry name" value="Barrel_Baseplate_J-like"/>
</dbReference>
<evidence type="ECO:0000313" key="5">
    <source>
        <dbReference type="EMBL" id="PZQ44870.1"/>
    </source>
</evidence>
<name>A0A2W5Q0M6_9BACT</name>
<organism evidence="5 6">
    <name type="scientific">Micavibrio aeruginosavorus</name>
    <dbReference type="NCBI Taxonomy" id="349221"/>
    <lineage>
        <taxon>Bacteria</taxon>
        <taxon>Pseudomonadati</taxon>
        <taxon>Bdellovibrionota</taxon>
        <taxon>Bdellovibrionia</taxon>
        <taxon>Bdellovibrionales</taxon>
        <taxon>Pseudobdellovibrionaceae</taxon>
        <taxon>Micavibrio</taxon>
    </lineage>
</organism>
<dbReference type="InterPro" id="IPR058531">
    <property type="entry name" value="Baseplate_J_M"/>
</dbReference>
<feature type="domain" description="Baseplate J-like C-terminal" evidence="4">
    <location>
        <begin position="277"/>
        <end position="354"/>
    </location>
</feature>
<gene>
    <name evidence="5" type="ORF">DI551_09215</name>
</gene>
<dbReference type="Pfam" id="PF04865">
    <property type="entry name" value="Baseplate_J"/>
    <property type="match status" value="1"/>
</dbReference>
<dbReference type="PANTHER" id="PTHR37829:SF3">
    <property type="entry name" value="PROTEIN JAYE-RELATED"/>
    <property type="match status" value="1"/>
</dbReference>
<comment type="similarity">
    <text evidence="1">Belongs to the Mu gp47/PBSX XkdT family.</text>
</comment>
<evidence type="ECO:0000259" key="2">
    <source>
        <dbReference type="Pfam" id="PF04865"/>
    </source>
</evidence>
<dbReference type="InterPro" id="IPR052399">
    <property type="entry name" value="Phage_Baseplate_Assmbl_Protein"/>
</dbReference>
<evidence type="ECO:0000256" key="1">
    <source>
        <dbReference type="ARBA" id="ARBA00038087"/>
    </source>
</evidence>
<feature type="domain" description="Baseplate J-like central" evidence="3">
    <location>
        <begin position="197"/>
        <end position="271"/>
    </location>
</feature>
<evidence type="ECO:0000259" key="3">
    <source>
        <dbReference type="Pfam" id="PF26078"/>
    </source>
</evidence>